<keyword evidence="1" id="KW-1133">Transmembrane helix</keyword>
<reference evidence="2 3" key="1">
    <citation type="journal article" date="2010" name="Stand. Genomic Sci.">
        <title>Complete genome sequence of Haliangium ochraceum type strain (SMP-2).</title>
        <authorList>
            <consortium name="US DOE Joint Genome Institute (JGI-PGF)"/>
            <person name="Ivanova N."/>
            <person name="Daum C."/>
            <person name="Lang E."/>
            <person name="Abt B."/>
            <person name="Kopitz M."/>
            <person name="Saunders E."/>
            <person name="Lapidus A."/>
            <person name="Lucas S."/>
            <person name="Glavina Del Rio T."/>
            <person name="Nolan M."/>
            <person name="Tice H."/>
            <person name="Copeland A."/>
            <person name="Cheng J.F."/>
            <person name="Chen F."/>
            <person name="Bruce D."/>
            <person name="Goodwin L."/>
            <person name="Pitluck S."/>
            <person name="Mavromatis K."/>
            <person name="Pati A."/>
            <person name="Mikhailova N."/>
            <person name="Chen A."/>
            <person name="Palaniappan K."/>
            <person name="Land M."/>
            <person name="Hauser L."/>
            <person name="Chang Y.J."/>
            <person name="Jeffries C.D."/>
            <person name="Detter J.C."/>
            <person name="Brettin T."/>
            <person name="Rohde M."/>
            <person name="Goker M."/>
            <person name="Bristow J."/>
            <person name="Markowitz V."/>
            <person name="Eisen J.A."/>
            <person name="Hugenholtz P."/>
            <person name="Kyrpides N.C."/>
            <person name="Klenk H.P."/>
        </authorList>
    </citation>
    <scope>NUCLEOTIDE SEQUENCE [LARGE SCALE GENOMIC DNA]</scope>
    <source>
        <strain evidence="3">DSM 14365 / CIP 107738 / JCM 11303 / AJ 13395 / SMP-2</strain>
    </source>
</reference>
<dbReference type="HOGENOM" id="CLU_1842328_0_0_7"/>
<gene>
    <name evidence="2" type="ordered locus">Hoch_2776</name>
</gene>
<evidence type="ECO:0008006" key="4">
    <source>
        <dbReference type="Google" id="ProtNLM"/>
    </source>
</evidence>
<evidence type="ECO:0000256" key="1">
    <source>
        <dbReference type="SAM" id="Phobius"/>
    </source>
</evidence>
<protein>
    <recommendedName>
        <fullName evidence="4">Transmembrane protein</fullName>
    </recommendedName>
</protein>
<keyword evidence="3" id="KW-1185">Reference proteome</keyword>
<dbReference type="STRING" id="502025.Hoch_2776"/>
<accession>D0LNC6</accession>
<proteinExistence type="predicted"/>
<sequence length="139" mass="14488">MTKPRASPRRGRVVGKAREVTQKANTLMTPAAGISAAAASALGSAIGARIVASGKLSPKQTGSALVLTGGAATYIGYRTETPIAFGAGIGTGLSGISLLTTNAVLENQERQQRRNAVLLTTDNHYRELESEEDDNDLLH</sequence>
<keyword evidence="1" id="KW-0812">Transmembrane</keyword>
<dbReference type="KEGG" id="hoh:Hoch_2776"/>
<dbReference type="Proteomes" id="UP000001880">
    <property type="component" value="Chromosome"/>
</dbReference>
<feature type="transmembrane region" description="Helical" evidence="1">
    <location>
        <begin position="83"/>
        <end position="105"/>
    </location>
</feature>
<evidence type="ECO:0000313" key="3">
    <source>
        <dbReference type="Proteomes" id="UP000001880"/>
    </source>
</evidence>
<keyword evidence="1" id="KW-0472">Membrane</keyword>
<dbReference type="RefSeq" id="WP_012827911.1">
    <property type="nucleotide sequence ID" value="NC_013440.1"/>
</dbReference>
<name>D0LNC6_HALO1</name>
<dbReference type="EMBL" id="CP001804">
    <property type="protein sequence ID" value="ACY15303.1"/>
    <property type="molecule type" value="Genomic_DNA"/>
</dbReference>
<organism evidence="2 3">
    <name type="scientific">Haliangium ochraceum (strain DSM 14365 / JCM 11303 / SMP-2)</name>
    <dbReference type="NCBI Taxonomy" id="502025"/>
    <lineage>
        <taxon>Bacteria</taxon>
        <taxon>Pseudomonadati</taxon>
        <taxon>Myxococcota</taxon>
        <taxon>Polyangia</taxon>
        <taxon>Haliangiales</taxon>
        <taxon>Kofleriaceae</taxon>
        <taxon>Haliangium</taxon>
    </lineage>
</organism>
<dbReference type="AlphaFoldDB" id="D0LNC6"/>
<evidence type="ECO:0000313" key="2">
    <source>
        <dbReference type="EMBL" id="ACY15303.1"/>
    </source>
</evidence>